<evidence type="ECO:0000256" key="8">
    <source>
        <dbReference type="ARBA" id="ARBA00022960"/>
    </source>
</evidence>
<dbReference type="GO" id="GO:0009252">
    <property type="term" value="P:peptidoglycan biosynthetic process"/>
    <property type="evidence" value="ECO:0007669"/>
    <property type="project" value="UniProtKB-UniRule"/>
</dbReference>
<keyword evidence="11 12" id="KW-0961">Cell wall biogenesis/degradation</keyword>
<feature type="domain" description="ATP-grasp" evidence="17">
    <location>
        <begin position="148"/>
        <end position="354"/>
    </location>
</feature>
<dbReference type="GO" id="GO:0008360">
    <property type="term" value="P:regulation of cell shape"/>
    <property type="evidence" value="ECO:0007669"/>
    <property type="project" value="UniProtKB-KW"/>
</dbReference>
<feature type="active site" evidence="13">
    <location>
        <position position="197"/>
    </location>
</feature>
<dbReference type="RefSeq" id="WP_075062345.1">
    <property type="nucleotide sequence ID" value="NZ_LGCL01000019.1"/>
</dbReference>
<evidence type="ECO:0000256" key="4">
    <source>
        <dbReference type="ARBA" id="ARBA00022723"/>
    </source>
</evidence>
<dbReference type="Gene3D" id="3.40.50.20">
    <property type="match status" value="1"/>
</dbReference>
<dbReference type="InterPro" id="IPR011095">
    <property type="entry name" value="Dala_Dala_lig_C"/>
</dbReference>
<keyword evidence="3 12" id="KW-0436">Ligase</keyword>
<dbReference type="GO" id="GO:0005524">
    <property type="term" value="F:ATP binding"/>
    <property type="evidence" value="ECO:0007669"/>
    <property type="project" value="UniProtKB-UniRule"/>
</dbReference>
<dbReference type="GO" id="GO:0046872">
    <property type="term" value="F:metal ion binding"/>
    <property type="evidence" value="ECO:0007669"/>
    <property type="project" value="UniProtKB-KW"/>
</dbReference>
<comment type="function">
    <text evidence="12">Cell wall formation.</text>
</comment>
<organism evidence="18 19">
    <name type="scientific">Ornatilinea apprima</name>
    <dbReference type="NCBI Taxonomy" id="1134406"/>
    <lineage>
        <taxon>Bacteria</taxon>
        <taxon>Bacillati</taxon>
        <taxon>Chloroflexota</taxon>
        <taxon>Anaerolineae</taxon>
        <taxon>Anaerolineales</taxon>
        <taxon>Anaerolineaceae</taxon>
        <taxon>Ornatilinea</taxon>
    </lineage>
</organism>
<dbReference type="SUPFAM" id="SSF56059">
    <property type="entry name" value="Glutathione synthetase ATP-binding domain-like"/>
    <property type="match status" value="1"/>
</dbReference>
<feature type="active site" evidence="13">
    <location>
        <position position="19"/>
    </location>
</feature>
<evidence type="ECO:0000259" key="17">
    <source>
        <dbReference type="PROSITE" id="PS50975"/>
    </source>
</evidence>
<evidence type="ECO:0000256" key="11">
    <source>
        <dbReference type="ARBA" id="ARBA00023316"/>
    </source>
</evidence>
<evidence type="ECO:0000256" key="16">
    <source>
        <dbReference type="PROSITE-ProRule" id="PRU00409"/>
    </source>
</evidence>
<dbReference type="InterPro" id="IPR013815">
    <property type="entry name" value="ATP_grasp_subdomain_1"/>
</dbReference>
<sequence length="374" mass="41488">MKTDRKIHIGVLFGGRSGEHEVSLMSARSVLSVLDPQKYEIIRVGITHQGEWFAGENALEALQNGDTSGLTRVTLLPQPGLNQLYAIEEQDGRATLRPYAPLDVVFPVLHGTFGEDGTLQGLLEMADLAYVGGGVLASSVGMDKALFKEILRSRGIRVVPSLTFTRRQIQTDIEAVLDQAETISHYPLFVKPVNLGSSVGVSKCRDRRQLRLGLENAARYDRRILVELGVNAREIEVSVLGNDQPIASIPGEILPAGDFYSYESKYIDERSELVIPAPLDEITMEEIRRIAVEVYRAMDGAGMARIDFLLDRETGIAYVNEANTIPGFTKISMYPKLWEASGLSYQELVDQLIELAFDRKKDRDQTIREYGSAA</sequence>
<dbReference type="GO" id="GO:0071555">
    <property type="term" value="P:cell wall organization"/>
    <property type="evidence" value="ECO:0007669"/>
    <property type="project" value="UniProtKB-KW"/>
</dbReference>
<keyword evidence="10 15" id="KW-0464">Manganese</keyword>
<feature type="active site" evidence="13">
    <location>
        <position position="332"/>
    </location>
</feature>
<keyword evidence="7 15" id="KW-0460">Magnesium</keyword>
<dbReference type="PATRIC" id="fig|1134406.4.peg.3304"/>
<dbReference type="InterPro" id="IPR011127">
    <property type="entry name" value="Dala_Dala_lig_N"/>
</dbReference>
<keyword evidence="12" id="KW-0963">Cytoplasm</keyword>
<evidence type="ECO:0000256" key="9">
    <source>
        <dbReference type="ARBA" id="ARBA00022984"/>
    </source>
</evidence>
<evidence type="ECO:0000256" key="12">
    <source>
        <dbReference type="HAMAP-Rule" id="MF_00047"/>
    </source>
</evidence>
<keyword evidence="4 15" id="KW-0479">Metal-binding</keyword>
<feature type="binding site" evidence="14">
    <location>
        <begin position="320"/>
        <end position="321"/>
    </location>
    <ligand>
        <name>ATP</name>
        <dbReference type="ChEBI" id="CHEBI:30616"/>
    </ligand>
</feature>
<dbReference type="PANTHER" id="PTHR23132">
    <property type="entry name" value="D-ALANINE--D-ALANINE LIGASE"/>
    <property type="match status" value="1"/>
</dbReference>
<evidence type="ECO:0000256" key="14">
    <source>
        <dbReference type="PIRSR" id="PIRSR039102-2"/>
    </source>
</evidence>
<feature type="binding site" evidence="15">
    <location>
        <position position="321"/>
    </location>
    <ligand>
        <name>Mg(2+)</name>
        <dbReference type="ChEBI" id="CHEBI:18420"/>
        <label>2</label>
    </ligand>
</feature>
<keyword evidence="19" id="KW-1185">Reference proteome</keyword>
<protein>
    <recommendedName>
        <fullName evidence="12">D-alanine--D-alanine ligase</fullName>
        <ecNumber evidence="12">6.3.2.4</ecNumber>
    </recommendedName>
    <alternativeName>
        <fullName evidence="12">D-Ala-D-Ala ligase</fullName>
    </alternativeName>
    <alternativeName>
        <fullName evidence="12">D-alanylalanine synthetase</fullName>
    </alternativeName>
</protein>
<dbReference type="FunFam" id="3.30.470.20:FF:000008">
    <property type="entry name" value="D-alanine--D-alanine ligase"/>
    <property type="match status" value="1"/>
</dbReference>
<dbReference type="AlphaFoldDB" id="A0A0P6XY66"/>
<evidence type="ECO:0000256" key="2">
    <source>
        <dbReference type="ARBA" id="ARBA00010871"/>
    </source>
</evidence>
<dbReference type="NCBIfam" id="NF002528">
    <property type="entry name" value="PRK01966.1-4"/>
    <property type="match status" value="1"/>
</dbReference>
<feature type="binding site" evidence="15">
    <location>
        <position position="307"/>
    </location>
    <ligand>
        <name>Mg(2+)</name>
        <dbReference type="ChEBI" id="CHEBI:18420"/>
        <label>1</label>
    </ligand>
</feature>
<keyword evidence="9 12" id="KW-0573">Peptidoglycan synthesis</keyword>
<evidence type="ECO:0000256" key="10">
    <source>
        <dbReference type="ARBA" id="ARBA00023211"/>
    </source>
</evidence>
<dbReference type="InterPro" id="IPR011761">
    <property type="entry name" value="ATP-grasp"/>
</dbReference>
<feature type="binding site" evidence="15">
    <location>
        <position position="321"/>
    </location>
    <ligand>
        <name>Mg(2+)</name>
        <dbReference type="ChEBI" id="CHEBI:18420"/>
        <label>1</label>
    </ligand>
</feature>
<dbReference type="EC" id="6.3.2.4" evidence="12"/>
<feature type="binding site" evidence="15">
    <location>
        <position position="323"/>
    </location>
    <ligand>
        <name>Mg(2+)</name>
        <dbReference type="ChEBI" id="CHEBI:18420"/>
        <label>2</label>
    </ligand>
</feature>
<name>A0A0P6XY66_9CHLR</name>
<dbReference type="Proteomes" id="UP000050417">
    <property type="component" value="Unassembled WGS sequence"/>
</dbReference>
<dbReference type="PROSITE" id="PS00843">
    <property type="entry name" value="DALA_DALA_LIGASE_1"/>
    <property type="match status" value="1"/>
</dbReference>
<feature type="binding site" evidence="14">
    <location>
        <begin position="197"/>
        <end position="198"/>
    </location>
    <ligand>
        <name>ATP</name>
        <dbReference type="ChEBI" id="CHEBI:30616"/>
    </ligand>
</feature>
<evidence type="ECO:0000256" key="5">
    <source>
        <dbReference type="ARBA" id="ARBA00022741"/>
    </source>
</evidence>
<evidence type="ECO:0000256" key="15">
    <source>
        <dbReference type="PIRSR" id="PIRSR039102-3"/>
    </source>
</evidence>
<dbReference type="Gene3D" id="3.30.1490.20">
    <property type="entry name" value="ATP-grasp fold, A domain"/>
    <property type="match status" value="1"/>
</dbReference>
<dbReference type="PROSITE" id="PS00844">
    <property type="entry name" value="DALA_DALA_LIGASE_2"/>
    <property type="match status" value="1"/>
</dbReference>
<dbReference type="InterPro" id="IPR000291">
    <property type="entry name" value="D-Ala_lig_Van_CS"/>
</dbReference>
<dbReference type="Pfam" id="PF07478">
    <property type="entry name" value="Dala_Dala_lig_C"/>
    <property type="match status" value="1"/>
</dbReference>
<feature type="binding site" evidence="14">
    <location>
        <begin position="189"/>
        <end position="191"/>
    </location>
    <ligand>
        <name>ATP</name>
        <dbReference type="ChEBI" id="CHEBI:30616"/>
    </ligand>
</feature>
<dbReference type="STRING" id="1134406.ADN00_07405"/>
<dbReference type="UniPathway" id="UPA00219"/>
<comment type="cofactor">
    <cofactor evidence="15">
        <name>Mg(2+)</name>
        <dbReference type="ChEBI" id="CHEBI:18420"/>
    </cofactor>
    <cofactor evidence="15">
        <name>Mn(2+)</name>
        <dbReference type="ChEBI" id="CHEBI:29035"/>
    </cofactor>
    <text evidence="15">Binds 2 magnesium or manganese ions per subunit.</text>
</comment>
<comment type="cofactor">
    <cofactor evidence="1">
        <name>Mn(2+)</name>
        <dbReference type="ChEBI" id="CHEBI:29035"/>
    </cofactor>
</comment>
<accession>A0A0P6XY66</accession>
<feature type="binding site" evidence="14">
    <location>
        <begin position="227"/>
        <end position="234"/>
    </location>
    <ligand>
        <name>ATP</name>
        <dbReference type="ChEBI" id="CHEBI:30616"/>
    </ligand>
</feature>
<evidence type="ECO:0000256" key="3">
    <source>
        <dbReference type="ARBA" id="ARBA00022598"/>
    </source>
</evidence>
<evidence type="ECO:0000256" key="7">
    <source>
        <dbReference type="ARBA" id="ARBA00022842"/>
    </source>
</evidence>
<dbReference type="PROSITE" id="PS50975">
    <property type="entry name" value="ATP_GRASP"/>
    <property type="match status" value="1"/>
</dbReference>
<keyword evidence="8 12" id="KW-0133">Cell shape</keyword>
<comment type="caution">
    <text evidence="18">The sequence shown here is derived from an EMBL/GenBank/DDBJ whole genome shotgun (WGS) entry which is preliminary data.</text>
</comment>
<dbReference type="HAMAP" id="MF_00047">
    <property type="entry name" value="Dala_Dala_lig"/>
    <property type="match status" value="1"/>
</dbReference>
<comment type="pathway">
    <text evidence="12">Cell wall biogenesis; peptidoglycan biosynthesis.</text>
</comment>
<keyword evidence="5 14" id="KW-0547">Nucleotide-binding</keyword>
<proteinExistence type="inferred from homology"/>
<keyword evidence="6 16" id="KW-0067">ATP-binding</keyword>
<evidence type="ECO:0000256" key="6">
    <source>
        <dbReference type="ARBA" id="ARBA00022840"/>
    </source>
</evidence>
<evidence type="ECO:0000313" key="18">
    <source>
        <dbReference type="EMBL" id="KPL78283.1"/>
    </source>
</evidence>
<dbReference type="NCBIfam" id="TIGR01205">
    <property type="entry name" value="D_ala_D_alaTIGR"/>
    <property type="match status" value="1"/>
</dbReference>
<evidence type="ECO:0000256" key="13">
    <source>
        <dbReference type="PIRSR" id="PIRSR039102-1"/>
    </source>
</evidence>
<dbReference type="PIRSF" id="PIRSF039102">
    <property type="entry name" value="Ddl/VanB"/>
    <property type="match status" value="1"/>
</dbReference>
<gene>
    <name evidence="12" type="primary">ddl</name>
    <name evidence="18" type="ORF">ADN00_07405</name>
</gene>
<dbReference type="InterPro" id="IPR005905">
    <property type="entry name" value="D_ala_D_ala"/>
</dbReference>
<dbReference type="Gene3D" id="3.30.470.20">
    <property type="entry name" value="ATP-grasp fold, B domain"/>
    <property type="match status" value="1"/>
</dbReference>
<dbReference type="SUPFAM" id="SSF52440">
    <property type="entry name" value="PreATP-grasp domain"/>
    <property type="match status" value="1"/>
</dbReference>
<dbReference type="Pfam" id="PF01820">
    <property type="entry name" value="Dala_Dala_lig_N"/>
    <property type="match status" value="1"/>
</dbReference>
<dbReference type="OrthoDB" id="9813261at2"/>
<evidence type="ECO:0000313" key="19">
    <source>
        <dbReference type="Proteomes" id="UP000050417"/>
    </source>
</evidence>
<reference evidence="18 19" key="1">
    <citation type="submission" date="2015-07" db="EMBL/GenBank/DDBJ databases">
        <title>Genome sequence of Ornatilinea apprima DSM 23815.</title>
        <authorList>
            <person name="Hemp J."/>
            <person name="Ward L.M."/>
            <person name="Pace L.A."/>
            <person name="Fischer W.W."/>
        </authorList>
    </citation>
    <scope>NUCLEOTIDE SEQUENCE [LARGE SCALE GENOMIC DNA]</scope>
    <source>
        <strain evidence="18 19">P3M-1</strain>
    </source>
</reference>
<comment type="similarity">
    <text evidence="2 12">Belongs to the D-alanine--D-alanine ligase family.</text>
</comment>
<feature type="binding site" evidence="14">
    <location>
        <position position="144"/>
    </location>
    <ligand>
        <name>ATP</name>
        <dbReference type="ChEBI" id="CHEBI:30616"/>
    </ligand>
</feature>
<dbReference type="GO" id="GO:0008716">
    <property type="term" value="F:D-alanine-D-alanine ligase activity"/>
    <property type="evidence" value="ECO:0007669"/>
    <property type="project" value="UniProtKB-UniRule"/>
</dbReference>
<evidence type="ECO:0000256" key="1">
    <source>
        <dbReference type="ARBA" id="ARBA00001936"/>
    </source>
</evidence>
<dbReference type="EMBL" id="LGCL01000019">
    <property type="protein sequence ID" value="KPL78283.1"/>
    <property type="molecule type" value="Genomic_DNA"/>
</dbReference>
<dbReference type="GO" id="GO:0005829">
    <property type="term" value="C:cytosol"/>
    <property type="evidence" value="ECO:0007669"/>
    <property type="project" value="TreeGrafter"/>
</dbReference>
<dbReference type="InterPro" id="IPR016185">
    <property type="entry name" value="PreATP-grasp_dom_sf"/>
</dbReference>
<dbReference type="PANTHER" id="PTHR23132:SF25">
    <property type="entry name" value="D-ALANINE--D-ALANINE LIGASE A"/>
    <property type="match status" value="1"/>
</dbReference>
<comment type="subcellular location">
    <subcellularLocation>
        <location evidence="12">Cytoplasm</location>
    </subcellularLocation>
</comment>
<comment type="catalytic activity">
    <reaction evidence="12">
        <text>2 D-alanine + ATP = D-alanyl-D-alanine + ADP + phosphate + H(+)</text>
        <dbReference type="Rhea" id="RHEA:11224"/>
        <dbReference type="ChEBI" id="CHEBI:15378"/>
        <dbReference type="ChEBI" id="CHEBI:30616"/>
        <dbReference type="ChEBI" id="CHEBI:43474"/>
        <dbReference type="ChEBI" id="CHEBI:57416"/>
        <dbReference type="ChEBI" id="CHEBI:57822"/>
        <dbReference type="ChEBI" id="CHEBI:456216"/>
        <dbReference type="EC" id="6.3.2.4"/>
    </reaction>
</comment>